<keyword evidence="4 5" id="KW-0067">ATP-binding</keyword>
<dbReference type="OrthoDB" id="6111975at2"/>
<dbReference type="InterPro" id="IPR000719">
    <property type="entry name" value="Prot_kinase_dom"/>
</dbReference>
<dbReference type="PROSITE" id="PS50011">
    <property type="entry name" value="PROTEIN_KINASE_DOM"/>
    <property type="match status" value="1"/>
</dbReference>
<proteinExistence type="predicted"/>
<dbReference type="GO" id="GO:0140662">
    <property type="term" value="F:ATP-dependent protein folding chaperone"/>
    <property type="evidence" value="ECO:0007669"/>
    <property type="project" value="InterPro"/>
</dbReference>
<sequence length="865" mass="93850">MSDTDPPSNDAPSDDSWSGPGPLHDQPTLASDTANDAGDFDLQVAAVDIPTEIAGYRIERLIGSGGMGRVYLAVHGPMERTVALKTLSADRMGSEKSISRFYSEVRAAGRLLHPNIVTAFDAGEAEGIHFLAMEFVDGPTLSTVVAESGPLSVSVAVDILQQAATGLLYAHQASIVHRDIKPGNLMRAPNNVVKLVDLGLATVGADVRDQLDSGRLIGTVEYMAPEQLDQADRADARSDIYALGATFYFLLTGSTPYEGPLLEQIRGHREGPVPDLCAVRHDVDVRLDHVLRRMMAKRPQDRYASLAELLEDLEHWRHGDAQRSGVLIVEPSAAEVPTRFSDTTSTASSDVLGIDLGMFYGSAAKANPVGQIEPLFAGGDDKPLLRLAIGSRRDKVFFGAAAMAYRNTHPQRVTHCLPLYIGQAVVERRVAGECCPPEVLLAMMLRHLGENAWTGQSPPRAAAVTIPSCYDQIHRRGMLQACQVAGMKEVRLIDRSVAAAQAVLMDEMTDDPDSLSIEPQNQLVVCIVGNTTEVVLLRRVAGRVQQLAIAGRWHTGVLNWQQKLVDLAAEQCLRKYKVDPRRSLADATALQIACERSLNQLMLQNSTRIRFKAENELRELEISRDAMFAVGHGWLSSFGEMLRQVTTDERLEGQPIHKCITVGQMSKMRPIRRMLRSAVGPQASFVAVERADLARGAAIAVAGELPGRDGIPLPPLACTPHDLGVLVLADRSEKKHVRPIVPQGTALPARTHRRLNPAGHGDDPQTLSVAEATDWEATKWRSLGSHRLPAAASSAGSASSSSAAPVELGFEVDSNGLLAIRIRDPASGQTDRLPTLPQPTLSSAEIRHWQQWINDLGVFHGRVFS</sequence>
<dbReference type="PROSITE" id="PS00107">
    <property type="entry name" value="PROTEIN_KINASE_ATP"/>
    <property type="match status" value="1"/>
</dbReference>
<dbReference type="Gene3D" id="2.60.34.10">
    <property type="entry name" value="Substrate Binding Domain Of DNAk, Chain A, domain 1"/>
    <property type="match status" value="1"/>
</dbReference>
<feature type="region of interest" description="Disordered" evidence="6">
    <location>
        <begin position="739"/>
        <end position="766"/>
    </location>
</feature>
<dbReference type="RefSeq" id="WP_068142641.1">
    <property type="nucleotide sequence ID" value="NZ_CP042914.1"/>
</dbReference>
<dbReference type="Gene3D" id="3.90.640.10">
    <property type="entry name" value="Actin, Chain A, domain 4"/>
    <property type="match status" value="1"/>
</dbReference>
<dbReference type="Proteomes" id="UP000325286">
    <property type="component" value="Chromosome"/>
</dbReference>
<dbReference type="PRINTS" id="PR00301">
    <property type="entry name" value="HEATSHOCK70"/>
</dbReference>
<evidence type="ECO:0000256" key="1">
    <source>
        <dbReference type="ARBA" id="ARBA00022679"/>
    </source>
</evidence>
<dbReference type="SUPFAM" id="SSF53067">
    <property type="entry name" value="Actin-like ATPase domain"/>
    <property type="match status" value="2"/>
</dbReference>
<name>A0A5B9QN03_9BACT</name>
<dbReference type="EC" id="2.7.11.1" evidence="8"/>
<dbReference type="GO" id="GO:0004674">
    <property type="term" value="F:protein serine/threonine kinase activity"/>
    <property type="evidence" value="ECO:0007669"/>
    <property type="project" value="UniProtKB-EC"/>
</dbReference>
<feature type="region of interest" description="Disordered" evidence="6">
    <location>
        <begin position="1"/>
        <end position="35"/>
    </location>
</feature>
<dbReference type="PANTHER" id="PTHR43289:SF6">
    <property type="entry name" value="SERINE_THREONINE-PROTEIN KINASE NEKL-3"/>
    <property type="match status" value="1"/>
</dbReference>
<keyword evidence="1 8" id="KW-0808">Transferase</keyword>
<reference evidence="8 9" key="1">
    <citation type="submission" date="2019-08" db="EMBL/GenBank/DDBJ databases">
        <title>Deep-cultivation of Planctomycetes and their phenomic and genomic characterization uncovers novel biology.</title>
        <authorList>
            <person name="Wiegand S."/>
            <person name="Jogler M."/>
            <person name="Boedeker C."/>
            <person name="Pinto D."/>
            <person name="Vollmers J."/>
            <person name="Rivas-Marin E."/>
            <person name="Kohn T."/>
            <person name="Peeters S.H."/>
            <person name="Heuer A."/>
            <person name="Rast P."/>
            <person name="Oberbeckmann S."/>
            <person name="Bunk B."/>
            <person name="Jeske O."/>
            <person name="Meyerdierks A."/>
            <person name="Storesund J.E."/>
            <person name="Kallscheuer N."/>
            <person name="Luecker S."/>
            <person name="Lage O.M."/>
            <person name="Pohl T."/>
            <person name="Merkel B.J."/>
            <person name="Hornburger P."/>
            <person name="Mueller R.-W."/>
            <person name="Bruemmer F."/>
            <person name="Labrenz M."/>
            <person name="Spormann A.M."/>
            <person name="Op den Camp H."/>
            <person name="Overmann J."/>
            <person name="Amann R."/>
            <person name="Jetten M.S.M."/>
            <person name="Mascher T."/>
            <person name="Medema M.H."/>
            <person name="Devos D.P."/>
            <person name="Kaster A.-K."/>
            <person name="Ovreas L."/>
            <person name="Rohde M."/>
            <person name="Galperin M.Y."/>
            <person name="Jogler C."/>
        </authorList>
    </citation>
    <scope>NUCLEOTIDE SEQUENCE [LARGE SCALE GENOMIC DNA]</scope>
    <source>
        <strain evidence="8 9">UC8</strain>
    </source>
</reference>
<dbReference type="SUPFAM" id="SSF56112">
    <property type="entry name" value="Protein kinase-like (PK-like)"/>
    <property type="match status" value="1"/>
</dbReference>
<dbReference type="InterPro" id="IPR043129">
    <property type="entry name" value="ATPase_NBD"/>
</dbReference>
<gene>
    <name evidence="8" type="primary">pknB_15</name>
    <name evidence="8" type="ORF">UC8_23880</name>
</gene>
<protein>
    <submittedName>
        <fullName evidence="8">Serine/threonine-protein kinase PknB</fullName>
        <ecNumber evidence="8">2.7.11.1</ecNumber>
    </submittedName>
</protein>
<dbReference type="CDD" id="cd14014">
    <property type="entry name" value="STKc_PknB_like"/>
    <property type="match status" value="1"/>
</dbReference>
<evidence type="ECO:0000256" key="4">
    <source>
        <dbReference type="ARBA" id="ARBA00022840"/>
    </source>
</evidence>
<evidence type="ECO:0000256" key="2">
    <source>
        <dbReference type="ARBA" id="ARBA00022741"/>
    </source>
</evidence>
<dbReference type="InterPro" id="IPR029047">
    <property type="entry name" value="HSP70_peptide-bd_sf"/>
</dbReference>
<dbReference type="Gene3D" id="3.30.420.40">
    <property type="match status" value="2"/>
</dbReference>
<dbReference type="Pfam" id="PF00069">
    <property type="entry name" value="Pkinase"/>
    <property type="match status" value="1"/>
</dbReference>
<dbReference type="AlphaFoldDB" id="A0A5B9QN03"/>
<dbReference type="EMBL" id="CP042914">
    <property type="protein sequence ID" value="QEG40378.1"/>
    <property type="molecule type" value="Genomic_DNA"/>
</dbReference>
<keyword evidence="9" id="KW-1185">Reference proteome</keyword>
<dbReference type="PANTHER" id="PTHR43289">
    <property type="entry name" value="MITOGEN-ACTIVATED PROTEIN KINASE KINASE KINASE 20-RELATED"/>
    <property type="match status" value="1"/>
</dbReference>
<dbReference type="InterPro" id="IPR013126">
    <property type="entry name" value="Hsp_70_fam"/>
</dbReference>
<evidence type="ECO:0000256" key="6">
    <source>
        <dbReference type="SAM" id="MobiDB-lite"/>
    </source>
</evidence>
<dbReference type="Gene3D" id="3.30.200.20">
    <property type="entry name" value="Phosphorylase Kinase, domain 1"/>
    <property type="match status" value="1"/>
</dbReference>
<dbReference type="InterPro" id="IPR017441">
    <property type="entry name" value="Protein_kinase_ATP_BS"/>
</dbReference>
<dbReference type="InterPro" id="IPR011009">
    <property type="entry name" value="Kinase-like_dom_sf"/>
</dbReference>
<dbReference type="SMART" id="SM00220">
    <property type="entry name" value="S_TKc"/>
    <property type="match status" value="1"/>
</dbReference>
<dbReference type="SUPFAM" id="SSF100920">
    <property type="entry name" value="Heat shock protein 70kD (HSP70), peptide-binding domain"/>
    <property type="match status" value="1"/>
</dbReference>
<dbReference type="KEGG" id="rul:UC8_23880"/>
<keyword evidence="3 8" id="KW-0418">Kinase</keyword>
<evidence type="ECO:0000259" key="7">
    <source>
        <dbReference type="PROSITE" id="PS50011"/>
    </source>
</evidence>
<evidence type="ECO:0000256" key="3">
    <source>
        <dbReference type="ARBA" id="ARBA00022777"/>
    </source>
</evidence>
<feature type="domain" description="Protein kinase" evidence="7">
    <location>
        <begin position="56"/>
        <end position="317"/>
    </location>
</feature>
<evidence type="ECO:0000313" key="8">
    <source>
        <dbReference type="EMBL" id="QEG40378.1"/>
    </source>
</evidence>
<dbReference type="Gene3D" id="1.10.510.10">
    <property type="entry name" value="Transferase(Phosphotransferase) domain 1"/>
    <property type="match status" value="1"/>
</dbReference>
<keyword evidence="2 5" id="KW-0547">Nucleotide-binding</keyword>
<dbReference type="GO" id="GO:0005524">
    <property type="term" value="F:ATP binding"/>
    <property type="evidence" value="ECO:0007669"/>
    <property type="project" value="UniProtKB-UniRule"/>
</dbReference>
<evidence type="ECO:0000256" key="5">
    <source>
        <dbReference type="PROSITE-ProRule" id="PRU10141"/>
    </source>
</evidence>
<accession>A0A5B9QN03</accession>
<feature type="compositionally biased region" description="Low complexity" evidence="6">
    <location>
        <begin position="1"/>
        <end position="18"/>
    </location>
</feature>
<evidence type="ECO:0000313" key="9">
    <source>
        <dbReference type="Proteomes" id="UP000325286"/>
    </source>
</evidence>
<feature type="binding site" evidence="5">
    <location>
        <position position="85"/>
    </location>
    <ligand>
        <name>ATP</name>
        <dbReference type="ChEBI" id="CHEBI:30616"/>
    </ligand>
</feature>
<organism evidence="8 9">
    <name type="scientific">Roseimaritima ulvae</name>
    <dbReference type="NCBI Taxonomy" id="980254"/>
    <lineage>
        <taxon>Bacteria</taxon>
        <taxon>Pseudomonadati</taxon>
        <taxon>Planctomycetota</taxon>
        <taxon>Planctomycetia</taxon>
        <taxon>Pirellulales</taxon>
        <taxon>Pirellulaceae</taxon>
        <taxon>Roseimaritima</taxon>
    </lineage>
</organism>
<dbReference type="Pfam" id="PF00012">
    <property type="entry name" value="HSP70"/>
    <property type="match status" value="1"/>
</dbReference>